<accession>A0ACB8DUK5</accession>
<sequence length="183" mass="21421">MHLLFQLHEELVRRYPVGEDLNYGQLQELERLDMFVKEALNLWHPVTMLVSRHCRADTTILEQFFPAGCEVFAPVWHNHHNPQIWPEPFRFNPERFAPKIAKDIDLSTFISFGVGHKSSIGNWFALLELKAALCKLLRRYEVLPFSRVEDTIELIVQRMIIHPKTPIQVKLRLRTETVASAKP</sequence>
<protein>
    <submittedName>
        <fullName evidence="1">Uncharacterized protein</fullName>
    </submittedName>
</protein>
<gene>
    <name evidence="1" type="ORF">HPB49_004713</name>
</gene>
<organism evidence="1 2">
    <name type="scientific">Dermacentor silvarum</name>
    <name type="common">Tick</name>
    <dbReference type="NCBI Taxonomy" id="543639"/>
    <lineage>
        <taxon>Eukaryota</taxon>
        <taxon>Metazoa</taxon>
        <taxon>Ecdysozoa</taxon>
        <taxon>Arthropoda</taxon>
        <taxon>Chelicerata</taxon>
        <taxon>Arachnida</taxon>
        <taxon>Acari</taxon>
        <taxon>Parasitiformes</taxon>
        <taxon>Ixodida</taxon>
        <taxon>Ixodoidea</taxon>
        <taxon>Ixodidae</taxon>
        <taxon>Rhipicephalinae</taxon>
        <taxon>Dermacentor</taxon>
    </lineage>
</organism>
<evidence type="ECO:0000313" key="1">
    <source>
        <dbReference type="EMBL" id="KAH7978165.1"/>
    </source>
</evidence>
<comment type="caution">
    <text evidence="1">The sequence shown here is derived from an EMBL/GenBank/DDBJ whole genome shotgun (WGS) entry which is preliminary data.</text>
</comment>
<proteinExistence type="predicted"/>
<keyword evidence="2" id="KW-1185">Reference proteome</keyword>
<reference evidence="1" key="1">
    <citation type="submission" date="2020-05" db="EMBL/GenBank/DDBJ databases">
        <title>Large-scale comparative analyses of tick genomes elucidate their genetic diversity and vector capacities.</title>
        <authorList>
            <person name="Jia N."/>
            <person name="Wang J."/>
            <person name="Shi W."/>
            <person name="Du L."/>
            <person name="Sun Y."/>
            <person name="Zhan W."/>
            <person name="Jiang J."/>
            <person name="Wang Q."/>
            <person name="Zhang B."/>
            <person name="Ji P."/>
            <person name="Sakyi L.B."/>
            <person name="Cui X."/>
            <person name="Yuan T."/>
            <person name="Jiang B."/>
            <person name="Yang W."/>
            <person name="Lam T.T.-Y."/>
            <person name="Chang Q."/>
            <person name="Ding S."/>
            <person name="Wang X."/>
            <person name="Zhu J."/>
            <person name="Ruan X."/>
            <person name="Zhao L."/>
            <person name="Wei J."/>
            <person name="Que T."/>
            <person name="Du C."/>
            <person name="Cheng J."/>
            <person name="Dai P."/>
            <person name="Han X."/>
            <person name="Huang E."/>
            <person name="Gao Y."/>
            <person name="Liu J."/>
            <person name="Shao H."/>
            <person name="Ye R."/>
            <person name="Li L."/>
            <person name="Wei W."/>
            <person name="Wang X."/>
            <person name="Wang C."/>
            <person name="Yang T."/>
            <person name="Huo Q."/>
            <person name="Li W."/>
            <person name="Guo W."/>
            <person name="Chen H."/>
            <person name="Zhou L."/>
            <person name="Ni X."/>
            <person name="Tian J."/>
            <person name="Zhou Y."/>
            <person name="Sheng Y."/>
            <person name="Liu T."/>
            <person name="Pan Y."/>
            <person name="Xia L."/>
            <person name="Li J."/>
            <person name="Zhao F."/>
            <person name="Cao W."/>
        </authorList>
    </citation>
    <scope>NUCLEOTIDE SEQUENCE</scope>
    <source>
        <strain evidence="1">Dsil-2018</strain>
    </source>
</reference>
<dbReference type="Proteomes" id="UP000821865">
    <property type="component" value="Chromosome 1"/>
</dbReference>
<name>A0ACB8DUK5_DERSI</name>
<dbReference type="EMBL" id="CM023470">
    <property type="protein sequence ID" value="KAH7978165.1"/>
    <property type="molecule type" value="Genomic_DNA"/>
</dbReference>
<evidence type="ECO:0000313" key="2">
    <source>
        <dbReference type="Proteomes" id="UP000821865"/>
    </source>
</evidence>